<sequence>MDAQLTLCLAIYVSRDASACCHELQSATAVDSFPVDAVGFYRSTDDACSRRESVTHFGNAHRHSKCIDADAATLTALSLHRCDAHALLQCSPSNRAKQAQQTLYRVNPAHSATIL</sequence>
<dbReference type="Proteomes" id="UP001303614">
    <property type="component" value="Unassembled WGS sequence"/>
</dbReference>
<keyword evidence="2" id="KW-1185">Reference proteome</keyword>
<organism evidence="1 2">
    <name type="scientific">Xanthomonas floridensis</name>
    <dbReference type="NCBI Taxonomy" id="1843580"/>
    <lineage>
        <taxon>Bacteria</taxon>
        <taxon>Pseudomonadati</taxon>
        <taxon>Pseudomonadota</taxon>
        <taxon>Gammaproteobacteria</taxon>
        <taxon>Lysobacterales</taxon>
        <taxon>Lysobacteraceae</taxon>
        <taxon>Xanthomonas</taxon>
    </lineage>
</organism>
<evidence type="ECO:0000313" key="1">
    <source>
        <dbReference type="EMBL" id="MEA5122401.1"/>
    </source>
</evidence>
<evidence type="ECO:0008006" key="3">
    <source>
        <dbReference type="Google" id="ProtNLM"/>
    </source>
</evidence>
<dbReference type="RefSeq" id="WP_153041916.1">
    <property type="nucleotide sequence ID" value="NZ_JAYFSN010000004.1"/>
</dbReference>
<proteinExistence type="predicted"/>
<accession>A0ABU5PS28</accession>
<reference evidence="1 2" key="1">
    <citation type="submission" date="2023-12" db="EMBL/GenBank/DDBJ databases">
        <title>Genome sequencing of Xanthomonas floridensis.</title>
        <authorList>
            <person name="Greer S."/>
            <person name="Harrison J."/>
            <person name="Grant M."/>
            <person name="Vicente J."/>
            <person name="Studholme D."/>
        </authorList>
    </citation>
    <scope>NUCLEOTIDE SEQUENCE [LARGE SCALE GENOMIC DNA]</scope>
    <source>
        <strain evidence="1 2">WHRI 8848</strain>
    </source>
</reference>
<evidence type="ECO:0000313" key="2">
    <source>
        <dbReference type="Proteomes" id="UP001303614"/>
    </source>
</evidence>
<protein>
    <recommendedName>
        <fullName evidence="3">Secreted protein</fullName>
    </recommendedName>
</protein>
<comment type="caution">
    <text evidence="1">The sequence shown here is derived from an EMBL/GenBank/DDBJ whole genome shotgun (WGS) entry which is preliminary data.</text>
</comment>
<gene>
    <name evidence="1" type="ORF">VB146_00665</name>
</gene>
<dbReference type="EMBL" id="JAYFSO010000001">
    <property type="protein sequence ID" value="MEA5122401.1"/>
    <property type="molecule type" value="Genomic_DNA"/>
</dbReference>
<name>A0ABU5PS28_9XANT</name>